<evidence type="ECO:0000256" key="1">
    <source>
        <dbReference type="SAM" id="MobiDB-lite"/>
    </source>
</evidence>
<feature type="region of interest" description="Disordered" evidence="1">
    <location>
        <begin position="125"/>
        <end position="150"/>
    </location>
</feature>
<proteinExistence type="predicted"/>
<protein>
    <submittedName>
        <fullName evidence="2">Uncharacterized protein</fullName>
    </submittedName>
</protein>
<dbReference type="OrthoDB" id="1517790at2759"/>
<keyword evidence="3" id="KW-1185">Reference proteome</keyword>
<dbReference type="Gene3D" id="3.30.56.110">
    <property type="entry name" value="Protein of unknown function DUF2237"/>
    <property type="match status" value="1"/>
</dbReference>
<dbReference type="Proteomes" id="UP000799423">
    <property type="component" value="Unassembled WGS sequence"/>
</dbReference>
<organism evidence="2 3">
    <name type="scientific">Plenodomus tracheiphilus IPT5</name>
    <dbReference type="NCBI Taxonomy" id="1408161"/>
    <lineage>
        <taxon>Eukaryota</taxon>
        <taxon>Fungi</taxon>
        <taxon>Dikarya</taxon>
        <taxon>Ascomycota</taxon>
        <taxon>Pezizomycotina</taxon>
        <taxon>Dothideomycetes</taxon>
        <taxon>Pleosporomycetidae</taxon>
        <taxon>Pleosporales</taxon>
        <taxon>Pleosporineae</taxon>
        <taxon>Leptosphaeriaceae</taxon>
        <taxon>Plenodomus</taxon>
    </lineage>
</organism>
<evidence type="ECO:0000313" key="3">
    <source>
        <dbReference type="Proteomes" id="UP000799423"/>
    </source>
</evidence>
<sequence>MSGKNEQGSMDVTQKNVLKAPLHKLSSPSSTSKTLPSTLHPGLCTPNNPIAAILTAAFLDFADLRKSGVSAGDRFCISAAMWKGAVDKSIKDVPRVKLECTHEKALEMVGLDVLRKWGAEPDVEKKVERAGDKGGLARESGEIGGKEPRA</sequence>
<evidence type="ECO:0000313" key="2">
    <source>
        <dbReference type="EMBL" id="KAF2846712.1"/>
    </source>
</evidence>
<gene>
    <name evidence="2" type="ORF">T440DRAFT_540772</name>
</gene>
<dbReference type="InterPro" id="IPR018714">
    <property type="entry name" value="DUF2237"/>
</dbReference>
<feature type="region of interest" description="Disordered" evidence="1">
    <location>
        <begin position="1"/>
        <end position="37"/>
    </location>
</feature>
<feature type="compositionally biased region" description="Low complexity" evidence="1">
    <location>
        <begin position="23"/>
        <end position="37"/>
    </location>
</feature>
<accession>A0A6A7AUH2</accession>
<dbReference type="AlphaFoldDB" id="A0A6A7AUH2"/>
<feature type="compositionally biased region" description="Polar residues" evidence="1">
    <location>
        <begin position="1"/>
        <end position="16"/>
    </location>
</feature>
<dbReference type="EMBL" id="MU006332">
    <property type="protein sequence ID" value="KAF2846712.1"/>
    <property type="molecule type" value="Genomic_DNA"/>
</dbReference>
<dbReference type="PANTHER" id="PTHR37466:SF1">
    <property type="entry name" value="SLR1628 PROTEIN"/>
    <property type="match status" value="1"/>
</dbReference>
<dbReference type="PANTHER" id="PTHR37466">
    <property type="entry name" value="SLR1628 PROTEIN"/>
    <property type="match status" value="1"/>
</dbReference>
<name>A0A6A7AUH2_9PLEO</name>
<dbReference type="Pfam" id="PF09996">
    <property type="entry name" value="DUF2237"/>
    <property type="match status" value="1"/>
</dbReference>
<reference evidence="2" key="1">
    <citation type="submission" date="2020-01" db="EMBL/GenBank/DDBJ databases">
        <authorList>
            <consortium name="DOE Joint Genome Institute"/>
            <person name="Haridas S."/>
            <person name="Albert R."/>
            <person name="Binder M."/>
            <person name="Bloem J."/>
            <person name="Labutti K."/>
            <person name="Salamov A."/>
            <person name="Andreopoulos B."/>
            <person name="Baker S.E."/>
            <person name="Barry K."/>
            <person name="Bills G."/>
            <person name="Bluhm B.H."/>
            <person name="Cannon C."/>
            <person name="Castanera R."/>
            <person name="Culley D.E."/>
            <person name="Daum C."/>
            <person name="Ezra D."/>
            <person name="Gonzalez J.B."/>
            <person name="Henrissat B."/>
            <person name="Kuo A."/>
            <person name="Liang C."/>
            <person name="Lipzen A."/>
            <person name="Lutzoni F."/>
            <person name="Magnuson J."/>
            <person name="Mondo S."/>
            <person name="Nolan M."/>
            <person name="Ohm R."/>
            <person name="Pangilinan J."/>
            <person name="Park H.-J."/>
            <person name="Ramirez L."/>
            <person name="Alfaro M."/>
            <person name="Sun H."/>
            <person name="Tritt A."/>
            <person name="Yoshinaga Y."/>
            <person name="Zwiers L.-H."/>
            <person name="Turgeon B.G."/>
            <person name="Goodwin S.B."/>
            <person name="Spatafora J.W."/>
            <person name="Crous P.W."/>
            <person name="Grigoriev I.V."/>
        </authorList>
    </citation>
    <scope>NUCLEOTIDE SEQUENCE</scope>
    <source>
        <strain evidence="2">IPT5</strain>
    </source>
</reference>